<gene>
    <name evidence="2" type="ORF">PAP18089_01379</name>
</gene>
<sequence>MRKTLITTILALAGLTIGTAHAAPSLNLLNRDGHGHLTLNGVPMGVPVSSFHECKGDPTTATTPCVLTTPEIDGYGFAQVFGLPAVKDGVGRPVFSGANVTTHHGVIDGVHLVFADDRYVPLFRTATNETVGEPDFTDHNGVMEWHGALHRVYLVLVPEGEGAAFGVVQEDSTP</sequence>
<dbReference type="RefSeq" id="WP_150728553.1">
    <property type="nucleotide sequence ID" value="NZ_CABPSX010000002.1"/>
</dbReference>
<feature type="signal peptide" evidence="1">
    <location>
        <begin position="1"/>
        <end position="22"/>
    </location>
</feature>
<name>A0A5E5P3R6_9BURK</name>
<feature type="chain" id="PRO_5022675015" evidence="1">
    <location>
        <begin position="23"/>
        <end position="174"/>
    </location>
</feature>
<dbReference type="AlphaFoldDB" id="A0A5E5P3R6"/>
<proteinExistence type="predicted"/>
<accession>A0A5E5P3R6</accession>
<protein>
    <submittedName>
        <fullName evidence="2">Uncharacterized protein</fullName>
    </submittedName>
</protein>
<evidence type="ECO:0000256" key="1">
    <source>
        <dbReference type="SAM" id="SignalP"/>
    </source>
</evidence>
<evidence type="ECO:0000313" key="3">
    <source>
        <dbReference type="Proteomes" id="UP000364291"/>
    </source>
</evidence>
<dbReference type="OrthoDB" id="9134900at2"/>
<organism evidence="2 3">
    <name type="scientific">Pandoraea apista</name>
    <dbReference type="NCBI Taxonomy" id="93218"/>
    <lineage>
        <taxon>Bacteria</taxon>
        <taxon>Pseudomonadati</taxon>
        <taxon>Pseudomonadota</taxon>
        <taxon>Betaproteobacteria</taxon>
        <taxon>Burkholderiales</taxon>
        <taxon>Burkholderiaceae</taxon>
        <taxon>Pandoraea</taxon>
    </lineage>
</organism>
<dbReference type="Proteomes" id="UP000364291">
    <property type="component" value="Unassembled WGS sequence"/>
</dbReference>
<dbReference type="EMBL" id="CABPSX010000002">
    <property type="protein sequence ID" value="VVG70419.1"/>
    <property type="molecule type" value="Genomic_DNA"/>
</dbReference>
<evidence type="ECO:0000313" key="2">
    <source>
        <dbReference type="EMBL" id="VVG70419.1"/>
    </source>
</evidence>
<keyword evidence="1" id="KW-0732">Signal</keyword>
<reference evidence="2 3" key="1">
    <citation type="submission" date="2019-08" db="EMBL/GenBank/DDBJ databases">
        <authorList>
            <person name="Peeters C."/>
        </authorList>
    </citation>
    <scope>NUCLEOTIDE SEQUENCE [LARGE SCALE GENOMIC DNA]</scope>
    <source>
        <strain evidence="2 3">LMG 18089</strain>
    </source>
</reference>